<dbReference type="PROSITE" id="PS51161">
    <property type="entry name" value="ATP_CONE"/>
    <property type="match status" value="1"/>
</dbReference>
<evidence type="ECO:0000256" key="4">
    <source>
        <dbReference type="SAM" id="MobiDB-lite"/>
    </source>
</evidence>
<keyword evidence="7" id="KW-1185">Reference proteome</keyword>
<dbReference type="Gene3D" id="3.20.70.20">
    <property type="match status" value="1"/>
</dbReference>
<evidence type="ECO:0000313" key="6">
    <source>
        <dbReference type="EMBL" id="QUV93625.1"/>
    </source>
</evidence>
<dbReference type="Pfam" id="PF13597">
    <property type="entry name" value="NRDD"/>
    <property type="match status" value="1"/>
</dbReference>
<organism evidence="6 7">
    <name type="scientific">Chloracidobacterium sp. N</name>
    <dbReference type="NCBI Taxonomy" id="2821540"/>
    <lineage>
        <taxon>Bacteria</taxon>
        <taxon>Pseudomonadati</taxon>
        <taxon>Acidobacteriota</taxon>
        <taxon>Terriglobia</taxon>
        <taxon>Terriglobales</taxon>
        <taxon>Acidobacteriaceae</taxon>
        <taxon>Chloracidobacterium</taxon>
        <taxon>Chloracidobacterium aggregatum</taxon>
    </lineage>
</organism>
<gene>
    <name evidence="6" type="ORF">J8C05_09650</name>
</gene>
<dbReference type="EMBL" id="CP072642">
    <property type="protein sequence ID" value="QUV93625.1"/>
    <property type="molecule type" value="Genomic_DNA"/>
</dbReference>
<feature type="region of interest" description="Disordered" evidence="4">
    <location>
        <begin position="674"/>
        <end position="695"/>
    </location>
</feature>
<dbReference type="RefSeq" id="WP_211421989.1">
    <property type="nucleotide sequence ID" value="NZ_CP072642.1"/>
</dbReference>
<accession>A0ABX8AY55</accession>
<dbReference type="PANTHER" id="PTHR21075">
    <property type="entry name" value="ANAEROBIC RIBONUCLEOSIDE-TRIPHOSPHATE REDUCTASE"/>
    <property type="match status" value="1"/>
</dbReference>
<keyword evidence="2 3" id="KW-0067">ATP-binding</keyword>
<proteinExistence type="predicted"/>
<sequence>MNEPSPVESLSEPPDATTAQVVVRRSDDSVTGFDARRIVESLRRETGLRPELAQRIAQDIEAIIQQSALRRVTSSLLRTLVDAKLIEYGLDAEYRAYSRLGLPLSDIDRLIKQAGPAASLLPLTPEGTGLEIAAAIKREYALLAVFSAPIAEAHLVGDIFIQDLGAIDRPYAIMQSPDVVKRHGFALPNRFAASRPARHPEVLVAHLVKSAAALQGYVNGAVEWDAVNFSLAPYLEDLGERELLQVAEALMFELSAPAVGRGGITPTCVIHLDWCAPAYLARRPAIGPGGNLTGKTYQDYTPTARRFLRALFAAYRDGDGQKLPLSGLRLVQHVTPEDDDADWQAIVTEACRAALERGNVWFVFDHTPEQAFLHRFGLPYETVFADTTTDEWCTAAFQAVAINLPRAAYRACPGKTVEIFEELTRLMDIAAQAHLEKRVFLEKLLARGEDGPLALLTARRGGRPFLRLHRTTHRLCPVGLDDLAQAVTGYRLHESSVARDFGAQVIAHLTAEAIRLTSRHKTHFTLAESHTEGMTERFAHTDARFFPKTIAEGYSPADLDNEGNYVNGAKLSPSVALPPRQRAQWEGQIQRGSLLNATTDVWLGDELPTPEQLAQLVADLRTDGLATGLMVSPEFTLCRSCGHVAVGSHGNCPSCGSNHVETLAKSTNRYSRVSGWSPAAQAERRQRARLTPADL</sequence>
<dbReference type="Pfam" id="PF03477">
    <property type="entry name" value="ATP-cone"/>
    <property type="match status" value="1"/>
</dbReference>
<dbReference type="InterPro" id="IPR005144">
    <property type="entry name" value="ATP-cone_dom"/>
</dbReference>
<name>A0ABX8AY55_9BACT</name>
<evidence type="ECO:0000256" key="1">
    <source>
        <dbReference type="ARBA" id="ARBA00022741"/>
    </source>
</evidence>
<evidence type="ECO:0000259" key="5">
    <source>
        <dbReference type="PROSITE" id="PS51161"/>
    </source>
</evidence>
<evidence type="ECO:0000256" key="3">
    <source>
        <dbReference type="PROSITE-ProRule" id="PRU00492"/>
    </source>
</evidence>
<dbReference type="InterPro" id="IPR012833">
    <property type="entry name" value="NrdD"/>
</dbReference>
<feature type="domain" description="ATP-cone" evidence="5">
    <location>
        <begin position="21"/>
        <end position="116"/>
    </location>
</feature>
<protein>
    <submittedName>
        <fullName evidence="6">Anaerobic ribonucleoside-triphosphate reductase</fullName>
    </submittedName>
</protein>
<dbReference type="Proteomes" id="UP000677668">
    <property type="component" value="Chromosome 1"/>
</dbReference>
<keyword evidence="1 3" id="KW-0547">Nucleotide-binding</keyword>
<evidence type="ECO:0000256" key="2">
    <source>
        <dbReference type="ARBA" id="ARBA00022840"/>
    </source>
</evidence>
<reference evidence="6 7" key="1">
    <citation type="submission" date="2021-03" db="EMBL/GenBank/DDBJ databases">
        <title>Genomic and phenotypic characterization of Chloracidobacterium isolates provides evidence for multiple species.</title>
        <authorList>
            <person name="Saini M.K."/>
            <person name="Costas A.M.G."/>
            <person name="Tank M."/>
            <person name="Bryant D.A."/>
        </authorList>
    </citation>
    <scope>NUCLEOTIDE SEQUENCE [LARGE SCALE GENOMIC DNA]</scope>
    <source>
        <strain evidence="6 7">N</strain>
    </source>
</reference>
<evidence type="ECO:0000313" key="7">
    <source>
        <dbReference type="Proteomes" id="UP000677668"/>
    </source>
</evidence>
<dbReference type="SUPFAM" id="SSF51998">
    <property type="entry name" value="PFL-like glycyl radical enzymes"/>
    <property type="match status" value="1"/>
</dbReference>
<dbReference type="PANTHER" id="PTHR21075:SF0">
    <property type="entry name" value="ANAEROBIC RIBONUCLEOSIDE-TRIPHOSPHATE REDUCTASE"/>
    <property type="match status" value="1"/>
</dbReference>